<dbReference type="Pfam" id="PF06259">
    <property type="entry name" value="Abhydrolase_8"/>
    <property type="match status" value="1"/>
</dbReference>
<dbReference type="Proteomes" id="UP001596137">
    <property type="component" value="Unassembled WGS sequence"/>
</dbReference>
<dbReference type="Gene3D" id="3.40.50.1820">
    <property type="entry name" value="alpha/beta hydrolase"/>
    <property type="match status" value="1"/>
</dbReference>
<protein>
    <submittedName>
        <fullName evidence="2">Alpha/beta hydrolase</fullName>
    </submittedName>
</protein>
<dbReference type="InterPro" id="IPR010427">
    <property type="entry name" value="DUF1023"/>
</dbReference>
<dbReference type="RefSeq" id="WP_380747219.1">
    <property type="nucleotide sequence ID" value="NZ_JBHSRF010000004.1"/>
</dbReference>
<organism evidence="2 3">
    <name type="scientific">Sphaerisporangium aureirubrum</name>
    <dbReference type="NCBI Taxonomy" id="1544736"/>
    <lineage>
        <taxon>Bacteria</taxon>
        <taxon>Bacillati</taxon>
        <taxon>Actinomycetota</taxon>
        <taxon>Actinomycetes</taxon>
        <taxon>Streptosporangiales</taxon>
        <taxon>Streptosporangiaceae</taxon>
        <taxon>Sphaerisporangium</taxon>
    </lineage>
</organism>
<accession>A0ABW1NC21</accession>
<gene>
    <name evidence="2" type="ORF">ACFP1K_04720</name>
</gene>
<evidence type="ECO:0000313" key="3">
    <source>
        <dbReference type="Proteomes" id="UP001596137"/>
    </source>
</evidence>
<feature type="domain" description="DUF1023" evidence="1">
    <location>
        <begin position="158"/>
        <end position="306"/>
    </location>
</feature>
<keyword evidence="2" id="KW-0378">Hydrolase</keyword>
<keyword evidence="3" id="KW-1185">Reference proteome</keyword>
<evidence type="ECO:0000313" key="2">
    <source>
        <dbReference type="EMBL" id="MFC6080448.1"/>
    </source>
</evidence>
<proteinExistence type="predicted"/>
<reference evidence="3" key="1">
    <citation type="journal article" date="2019" name="Int. J. Syst. Evol. Microbiol.">
        <title>The Global Catalogue of Microorganisms (GCM) 10K type strain sequencing project: providing services to taxonomists for standard genome sequencing and annotation.</title>
        <authorList>
            <consortium name="The Broad Institute Genomics Platform"/>
            <consortium name="The Broad Institute Genome Sequencing Center for Infectious Disease"/>
            <person name="Wu L."/>
            <person name="Ma J."/>
        </authorList>
    </citation>
    <scope>NUCLEOTIDE SEQUENCE [LARGE SCALE GENOMIC DNA]</scope>
    <source>
        <strain evidence="3">JCM 30346</strain>
    </source>
</reference>
<dbReference type="EMBL" id="JBHSRF010000004">
    <property type="protein sequence ID" value="MFC6080448.1"/>
    <property type="molecule type" value="Genomic_DNA"/>
</dbReference>
<dbReference type="GO" id="GO:0016787">
    <property type="term" value="F:hydrolase activity"/>
    <property type="evidence" value="ECO:0007669"/>
    <property type="project" value="UniProtKB-KW"/>
</dbReference>
<evidence type="ECO:0000259" key="1">
    <source>
        <dbReference type="Pfam" id="PF06259"/>
    </source>
</evidence>
<dbReference type="SUPFAM" id="SSF53474">
    <property type="entry name" value="alpha/beta-Hydrolases"/>
    <property type="match status" value="1"/>
</dbReference>
<comment type="caution">
    <text evidence="2">The sequence shown here is derived from an EMBL/GenBank/DDBJ whole genome shotgun (WGS) entry which is preliminary data.</text>
</comment>
<sequence>MAAFGLFGGHAADPSGVMKLTTAAANGDAAAHKALVALQNTGKDPALASRLNVWWRQLSPTAHQRLTSRFPQLIGSLNGLPSLIRDQGNRRYLADQKSSISAELTRLRAQSPEEAEEAIKELELRMRQIASVEMGLSLGGQNSRAHAYLLQLELGGLGKTAISFGNPDDADNIVAYVPGTGTKLDGFGDGDARRVATMWDQANSFAKSGTKVASIAWLGYAAPQWGSAGPKHTPATLEDAEAGAPALAAFAVGLHAAHQAATDARFTVLGHSYGSTVTGLAARLRPKSFADQLIFVGSPGVGALRAEAGCGFGMGG</sequence>
<name>A0ABW1NC21_9ACTN</name>
<dbReference type="InterPro" id="IPR029058">
    <property type="entry name" value="AB_hydrolase_fold"/>
</dbReference>